<keyword evidence="3" id="KW-1185">Reference proteome</keyword>
<name>A0ABW7WBN7_9NOCA</name>
<organism evidence="2 3">
    <name type="scientific">Nocardia beijingensis</name>
    <dbReference type="NCBI Taxonomy" id="95162"/>
    <lineage>
        <taxon>Bacteria</taxon>
        <taxon>Bacillati</taxon>
        <taxon>Actinomycetota</taxon>
        <taxon>Actinomycetes</taxon>
        <taxon>Mycobacteriales</taxon>
        <taxon>Nocardiaceae</taxon>
        <taxon>Nocardia</taxon>
    </lineage>
</organism>
<dbReference type="Pfam" id="PF10979">
    <property type="entry name" value="DUF2786"/>
    <property type="match status" value="1"/>
</dbReference>
<dbReference type="InterPro" id="IPR024498">
    <property type="entry name" value="DUF2786"/>
</dbReference>
<dbReference type="EMBL" id="JBIRXV010000001">
    <property type="protein sequence ID" value="MFI2319449.1"/>
    <property type="molecule type" value="Genomic_DNA"/>
</dbReference>
<protein>
    <submittedName>
        <fullName evidence="2">DUF2786 domain-containing protein</fullName>
    </submittedName>
</protein>
<dbReference type="Proteomes" id="UP001611450">
    <property type="component" value="Unassembled WGS sequence"/>
</dbReference>
<gene>
    <name evidence="2" type="ORF">ACH47G_03100</name>
</gene>
<sequence>MTTSQKMLGRIGALLRKAEGTDNQYEAEANFTMAQRLATQHSIAGGWRRRCR</sequence>
<accession>A0ABW7WBN7</accession>
<evidence type="ECO:0000259" key="1">
    <source>
        <dbReference type="Pfam" id="PF10979"/>
    </source>
</evidence>
<reference evidence="2 3" key="1">
    <citation type="submission" date="2024-10" db="EMBL/GenBank/DDBJ databases">
        <title>The Natural Products Discovery Center: Release of the First 8490 Sequenced Strains for Exploring Actinobacteria Biosynthetic Diversity.</title>
        <authorList>
            <person name="Kalkreuter E."/>
            <person name="Kautsar S.A."/>
            <person name="Yang D."/>
            <person name="Bader C.D."/>
            <person name="Teijaro C.N."/>
            <person name="Fluegel L."/>
            <person name="Davis C.M."/>
            <person name="Simpson J.R."/>
            <person name="Lauterbach L."/>
            <person name="Steele A.D."/>
            <person name="Gui C."/>
            <person name="Meng S."/>
            <person name="Li G."/>
            <person name="Viehrig K."/>
            <person name="Ye F."/>
            <person name="Su P."/>
            <person name="Kiefer A.F."/>
            <person name="Nichols A."/>
            <person name="Cepeda A.J."/>
            <person name="Yan W."/>
            <person name="Fan B."/>
            <person name="Jiang Y."/>
            <person name="Adhikari A."/>
            <person name="Zheng C.-J."/>
            <person name="Schuster L."/>
            <person name="Cowan T.M."/>
            <person name="Smanski M.J."/>
            <person name="Chevrette M.G."/>
            <person name="De Carvalho L.P.S."/>
            <person name="Shen B."/>
        </authorList>
    </citation>
    <scope>NUCLEOTIDE SEQUENCE [LARGE SCALE GENOMIC DNA]</scope>
    <source>
        <strain evidence="2 3">NPDC019626</strain>
    </source>
</reference>
<dbReference type="RefSeq" id="WP_396945767.1">
    <property type="nucleotide sequence ID" value="NZ_JBIRXV010000001.1"/>
</dbReference>
<feature type="domain" description="DUF2786" evidence="1">
    <location>
        <begin position="6"/>
        <end position="43"/>
    </location>
</feature>
<proteinExistence type="predicted"/>
<evidence type="ECO:0000313" key="2">
    <source>
        <dbReference type="EMBL" id="MFI2319449.1"/>
    </source>
</evidence>
<comment type="caution">
    <text evidence="2">The sequence shown here is derived from an EMBL/GenBank/DDBJ whole genome shotgun (WGS) entry which is preliminary data.</text>
</comment>
<evidence type="ECO:0000313" key="3">
    <source>
        <dbReference type="Proteomes" id="UP001611450"/>
    </source>
</evidence>